<dbReference type="PANTHER" id="PTHR12231">
    <property type="entry name" value="CTX-RELATED TYPE I TRANSMEMBRANE PROTEIN"/>
    <property type="match status" value="1"/>
</dbReference>
<evidence type="ECO:0000256" key="1">
    <source>
        <dbReference type="ARBA" id="ARBA00022729"/>
    </source>
</evidence>
<dbReference type="RefSeq" id="XP_009055585.1">
    <property type="nucleotide sequence ID" value="XM_009057337.1"/>
</dbReference>
<dbReference type="PROSITE" id="PS50835">
    <property type="entry name" value="IG_LIKE"/>
    <property type="match status" value="3"/>
</dbReference>
<dbReference type="OMA" id="KITADVW"/>
<keyword evidence="7" id="KW-1185">Reference proteome</keyword>
<dbReference type="SMART" id="SM00409">
    <property type="entry name" value="IG"/>
    <property type="match status" value="3"/>
</dbReference>
<dbReference type="Pfam" id="PF13927">
    <property type="entry name" value="Ig_3"/>
    <property type="match status" value="1"/>
</dbReference>
<dbReference type="InterPro" id="IPR013098">
    <property type="entry name" value="Ig_I-set"/>
</dbReference>
<dbReference type="InterPro" id="IPR007110">
    <property type="entry name" value="Ig-like_dom"/>
</dbReference>
<dbReference type="GO" id="GO:0043005">
    <property type="term" value="C:neuron projection"/>
    <property type="evidence" value="ECO:0007669"/>
    <property type="project" value="TreeGrafter"/>
</dbReference>
<evidence type="ECO:0000256" key="4">
    <source>
        <dbReference type="ARBA" id="ARBA00023319"/>
    </source>
</evidence>
<dbReference type="InterPro" id="IPR051170">
    <property type="entry name" value="Neural/epithelial_adhesion"/>
</dbReference>
<dbReference type="InterPro" id="IPR013783">
    <property type="entry name" value="Ig-like_fold"/>
</dbReference>
<dbReference type="Proteomes" id="UP000030746">
    <property type="component" value="Unassembled WGS sequence"/>
</dbReference>
<dbReference type="HOGENOM" id="CLU_027228_4_0_1"/>
<dbReference type="SUPFAM" id="SSF48726">
    <property type="entry name" value="Immunoglobulin"/>
    <property type="match status" value="3"/>
</dbReference>
<evidence type="ECO:0000259" key="5">
    <source>
        <dbReference type="PROSITE" id="PS50835"/>
    </source>
</evidence>
<dbReference type="Gene3D" id="2.60.40.10">
    <property type="entry name" value="Immunoglobulins"/>
    <property type="match status" value="3"/>
</dbReference>
<dbReference type="CTD" id="20247733"/>
<evidence type="ECO:0000313" key="7">
    <source>
        <dbReference type="Proteomes" id="UP000030746"/>
    </source>
</evidence>
<dbReference type="InterPro" id="IPR003598">
    <property type="entry name" value="Ig_sub2"/>
</dbReference>
<evidence type="ECO:0000256" key="2">
    <source>
        <dbReference type="ARBA" id="ARBA00022737"/>
    </source>
</evidence>
<dbReference type="SMART" id="SM00408">
    <property type="entry name" value="IGc2"/>
    <property type="match status" value="3"/>
</dbReference>
<evidence type="ECO:0000313" key="6">
    <source>
        <dbReference type="EMBL" id="ESO93974.1"/>
    </source>
</evidence>
<dbReference type="Pfam" id="PF07679">
    <property type="entry name" value="I-set"/>
    <property type="match status" value="1"/>
</dbReference>
<organism evidence="6 7">
    <name type="scientific">Lottia gigantea</name>
    <name type="common">Giant owl limpet</name>
    <dbReference type="NCBI Taxonomy" id="225164"/>
    <lineage>
        <taxon>Eukaryota</taxon>
        <taxon>Metazoa</taxon>
        <taxon>Spiralia</taxon>
        <taxon>Lophotrochozoa</taxon>
        <taxon>Mollusca</taxon>
        <taxon>Gastropoda</taxon>
        <taxon>Patellogastropoda</taxon>
        <taxon>Lottioidea</taxon>
        <taxon>Lottiidae</taxon>
        <taxon>Lottia</taxon>
    </lineage>
</organism>
<sequence length="363" mass="40116">MRSFRAQDPEIVDEIWPEVKPIGRTGRLNCTVANKEPHVVQWTLLGQEVEVISQDESIYIMNPIMGGLRKYEVQVRQAENRMTYMLIIRRLREQNAGTYECSVLITGADNTKWPKKLGLLTVQVSPTIRPGDTDTIVQADPGSNTTLTCAATGIPAPNITWTRSDGGQLPDGSAQRRGAVLPLINVTPKMSGLYRCVADNNIKPPADHLAEVLIFNSPRSRVVQNSVGQALGGRYNAKLECIVAGYPEPSVTFARLVGGAVVQINDNDDFVINKQTTDNQNLYAQEQWYTLQIKNVKAGHFTDYYCIAKNPYGEYTSTISLFETTECQGPNCPSFPSGGADFIKISTFAILLPIVSSFLFLHN</sequence>
<accession>V4BXZ7</accession>
<dbReference type="InterPro" id="IPR003599">
    <property type="entry name" value="Ig_sub"/>
</dbReference>
<keyword evidence="2" id="KW-0677">Repeat</keyword>
<dbReference type="KEGG" id="lgi:LOTGIDRAFT_228659"/>
<dbReference type="InterPro" id="IPR036179">
    <property type="entry name" value="Ig-like_dom_sf"/>
</dbReference>
<feature type="domain" description="Ig-like" evidence="5">
    <location>
        <begin position="9"/>
        <end position="103"/>
    </location>
</feature>
<gene>
    <name evidence="6" type="ORF">LOTGIDRAFT_228659</name>
</gene>
<name>V4BXZ7_LOTGI</name>
<reference evidence="6 7" key="1">
    <citation type="journal article" date="2013" name="Nature">
        <title>Insights into bilaterian evolution from three spiralian genomes.</title>
        <authorList>
            <person name="Simakov O."/>
            <person name="Marletaz F."/>
            <person name="Cho S.J."/>
            <person name="Edsinger-Gonzales E."/>
            <person name="Havlak P."/>
            <person name="Hellsten U."/>
            <person name="Kuo D.H."/>
            <person name="Larsson T."/>
            <person name="Lv J."/>
            <person name="Arendt D."/>
            <person name="Savage R."/>
            <person name="Osoegawa K."/>
            <person name="de Jong P."/>
            <person name="Grimwood J."/>
            <person name="Chapman J.A."/>
            <person name="Shapiro H."/>
            <person name="Aerts A."/>
            <person name="Otillar R.P."/>
            <person name="Terry A.Y."/>
            <person name="Boore J.L."/>
            <person name="Grigoriev I.V."/>
            <person name="Lindberg D.R."/>
            <person name="Seaver E.C."/>
            <person name="Weisblat D.A."/>
            <person name="Putnam N.H."/>
            <person name="Rokhsar D.S."/>
        </authorList>
    </citation>
    <scope>NUCLEOTIDE SEQUENCE [LARGE SCALE GENOMIC DNA]</scope>
</reference>
<feature type="domain" description="Ig-like" evidence="5">
    <location>
        <begin position="126"/>
        <end position="201"/>
    </location>
</feature>
<evidence type="ECO:0000256" key="3">
    <source>
        <dbReference type="ARBA" id="ARBA00023157"/>
    </source>
</evidence>
<dbReference type="STRING" id="225164.V4BXZ7"/>
<protein>
    <recommendedName>
        <fullName evidence="5">Ig-like domain-containing protein</fullName>
    </recommendedName>
</protein>
<feature type="domain" description="Ig-like" evidence="5">
    <location>
        <begin position="218"/>
        <end position="320"/>
    </location>
</feature>
<dbReference type="OrthoDB" id="9972932at2759"/>
<keyword evidence="4" id="KW-0393">Immunoglobulin domain</keyword>
<keyword evidence="1" id="KW-0732">Signal</keyword>
<dbReference type="AlphaFoldDB" id="V4BXZ7"/>
<dbReference type="PANTHER" id="PTHR12231:SF253">
    <property type="entry name" value="DPR-INTERACTING PROTEIN ETA, ISOFORM B-RELATED"/>
    <property type="match status" value="1"/>
</dbReference>
<dbReference type="EMBL" id="KB201890">
    <property type="protein sequence ID" value="ESO93974.1"/>
    <property type="molecule type" value="Genomic_DNA"/>
</dbReference>
<dbReference type="GeneID" id="20247733"/>
<keyword evidence="3" id="KW-1015">Disulfide bond</keyword>
<proteinExistence type="predicted"/>